<dbReference type="InterPro" id="IPR006043">
    <property type="entry name" value="NCS2"/>
</dbReference>
<keyword evidence="3" id="KW-0813">Transport</keyword>
<evidence type="ECO:0000256" key="5">
    <source>
        <dbReference type="ARBA" id="ARBA00022989"/>
    </source>
</evidence>
<dbReference type="GO" id="GO:0005886">
    <property type="term" value="C:plasma membrane"/>
    <property type="evidence" value="ECO:0007669"/>
    <property type="project" value="TreeGrafter"/>
</dbReference>
<evidence type="ECO:0000256" key="2">
    <source>
        <dbReference type="ARBA" id="ARBA00005697"/>
    </source>
</evidence>
<dbReference type="EMBL" id="BHYL01000100">
    <property type="protein sequence ID" value="GCD19873.1"/>
    <property type="molecule type" value="Genomic_DNA"/>
</dbReference>
<feature type="transmembrane region" description="Helical" evidence="7">
    <location>
        <begin position="175"/>
        <end position="198"/>
    </location>
</feature>
<evidence type="ECO:0000256" key="4">
    <source>
        <dbReference type="ARBA" id="ARBA00022692"/>
    </source>
</evidence>
<evidence type="ECO:0000256" key="3">
    <source>
        <dbReference type="ARBA" id="ARBA00022448"/>
    </source>
</evidence>
<evidence type="ECO:0000256" key="1">
    <source>
        <dbReference type="ARBA" id="ARBA00004127"/>
    </source>
</evidence>
<keyword evidence="9" id="KW-1185">Reference proteome</keyword>
<name>A0A401UYW0_9CELL</name>
<dbReference type="GO" id="GO:0012505">
    <property type="term" value="C:endomembrane system"/>
    <property type="evidence" value="ECO:0007669"/>
    <property type="project" value="UniProtKB-SubCell"/>
</dbReference>
<dbReference type="AlphaFoldDB" id="A0A401UYW0"/>
<reference evidence="8 9" key="1">
    <citation type="submission" date="2018-11" db="EMBL/GenBank/DDBJ databases">
        <title>Draft genome sequence of Cellulomonas takizawaensis strain TKZ-21.</title>
        <authorList>
            <person name="Yamamura H."/>
            <person name="Hayashi T."/>
            <person name="Hamada M."/>
            <person name="Serisawa Y."/>
            <person name="Matsuyama K."/>
            <person name="Nakagawa Y."/>
            <person name="Otoguro M."/>
            <person name="Yanagida F."/>
            <person name="Hayakawa M."/>
        </authorList>
    </citation>
    <scope>NUCLEOTIDE SEQUENCE [LARGE SCALE GENOMIC DNA]</scope>
    <source>
        <strain evidence="8 9">TKZ-21</strain>
    </source>
</reference>
<comment type="similarity">
    <text evidence="2">Belongs to the nucleobase:cation symporter-2 (NCS2) (TC 2.A.40) family. Azg-like subfamily.</text>
</comment>
<gene>
    <name evidence="8" type="ORF">CTKZ_14350</name>
</gene>
<keyword evidence="4 7" id="KW-0812">Transmembrane</keyword>
<evidence type="ECO:0000256" key="7">
    <source>
        <dbReference type="SAM" id="Phobius"/>
    </source>
</evidence>
<feature type="transmembrane region" description="Helical" evidence="7">
    <location>
        <begin position="144"/>
        <end position="163"/>
    </location>
</feature>
<feature type="transmembrane region" description="Helical" evidence="7">
    <location>
        <begin position="218"/>
        <end position="236"/>
    </location>
</feature>
<feature type="transmembrane region" description="Helical" evidence="7">
    <location>
        <begin position="417"/>
        <end position="436"/>
    </location>
</feature>
<feature type="transmembrane region" description="Helical" evidence="7">
    <location>
        <begin position="117"/>
        <end position="138"/>
    </location>
</feature>
<dbReference type="Proteomes" id="UP000288246">
    <property type="component" value="Unassembled WGS sequence"/>
</dbReference>
<proteinExistence type="inferred from homology"/>
<sequence length="510" mass="52406">MRTRSFSYDLRMASPSAPVAQDETPAPPRNAVDRYFKITERGSTIGTEIRGGLVTFFTMSYIIVLNPLIIGTVPSDGGNGAFLGGGDAPNLAAVAATTALVAGVMSILMGAVANFPLALAAGLGLNAVVTYSIAFLPGMTWPDAMGIVVLEGLIILVLVLTGFREAVFRAVPVELKTAISVGIGLFIAFIGLVDSGFVRIPSSLATPVELGIAGSLGSWPLLVFSVGLITAIVLMVRKVKGAILIAIATATILSIVVEAITKVGAAKPDGSNPGGWKLNTPAIPDQVVATPDFSLLGQFSLFGSFERIGAVAVILLVFSLLLADFFDTMGTMVAIGGEAGLLDKDGNPPRTKQILVVDSLAAAAGGAGSVSSNTSYIESAAGVGDGARTGLAAITTGVAFLLATFLAPLVDVIPFEAATPALVVVGFLMVMQISGIDWKNWEVAIPAFLTIVLMPFAYSITVGMGAGVIAFVVIKVALGKAKVVHPLMWGAAVLFVVYFLLGPIKDALGV</sequence>
<keyword evidence="6 7" id="KW-0472">Membrane</keyword>
<dbReference type="GO" id="GO:0005345">
    <property type="term" value="F:purine nucleobase transmembrane transporter activity"/>
    <property type="evidence" value="ECO:0007669"/>
    <property type="project" value="TreeGrafter"/>
</dbReference>
<keyword evidence="5 7" id="KW-1133">Transmembrane helix</keyword>
<dbReference type="PANTHER" id="PTHR43337:SF1">
    <property type="entry name" value="XANTHINE_URACIL PERMEASE C887.17-RELATED"/>
    <property type="match status" value="1"/>
</dbReference>
<comment type="subcellular location">
    <subcellularLocation>
        <location evidence="1">Endomembrane system</location>
        <topology evidence="1">Multi-pass membrane protein</topology>
    </subcellularLocation>
</comment>
<feature type="transmembrane region" description="Helical" evidence="7">
    <location>
        <begin position="486"/>
        <end position="504"/>
    </location>
</feature>
<feature type="transmembrane region" description="Helical" evidence="7">
    <location>
        <begin position="448"/>
        <end position="474"/>
    </location>
</feature>
<dbReference type="InterPro" id="IPR045018">
    <property type="entry name" value="Azg-like"/>
</dbReference>
<evidence type="ECO:0000256" key="6">
    <source>
        <dbReference type="ARBA" id="ARBA00023136"/>
    </source>
</evidence>
<feature type="transmembrane region" description="Helical" evidence="7">
    <location>
        <begin position="391"/>
        <end position="410"/>
    </location>
</feature>
<organism evidence="8 9">
    <name type="scientific">Cellulomonas algicola</name>
    <dbReference type="NCBI Taxonomy" id="2071633"/>
    <lineage>
        <taxon>Bacteria</taxon>
        <taxon>Bacillati</taxon>
        <taxon>Actinomycetota</taxon>
        <taxon>Actinomycetes</taxon>
        <taxon>Micrococcales</taxon>
        <taxon>Cellulomonadaceae</taxon>
        <taxon>Cellulomonas</taxon>
    </lineage>
</organism>
<feature type="transmembrane region" description="Helical" evidence="7">
    <location>
        <begin position="243"/>
        <end position="261"/>
    </location>
</feature>
<feature type="transmembrane region" description="Helical" evidence="7">
    <location>
        <begin position="354"/>
        <end position="371"/>
    </location>
</feature>
<protein>
    <submittedName>
        <fullName evidence="8">Permease</fullName>
    </submittedName>
</protein>
<feature type="transmembrane region" description="Helical" evidence="7">
    <location>
        <begin position="90"/>
        <end position="110"/>
    </location>
</feature>
<evidence type="ECO:0000313" key="8">
    <source>
        <dbReference type="EMBL" id="GCD19873.1"/>
    </source>
</evidence>
<feature type="transmembrane region" description="Helical" evidence="7">
    <location>
        <begin position="308"/>
        <end position="326"/>
    </location>
</feature>
<dbReference type="Pfam" id="PF00860">
    <property type="entry name" value="Xan_ur_permease"/>
    <property type="match status" value="1"/>
</dbReference>
<feature type="transmembrane region" description="Helical" evidence="7">
    <location>
        <begin position="51"/>
        <end position="70"/>
    </location>
</feature>
<comment type="caution">
    <text evidence="8">The sequence shown here is derived from an EMBL/GenBank/DDBJ whole genome shotgun (WGS) entry which is preliminary data.</text>
</comment>
<accession>A0A401UYW0</accession>
<evidence type="ECO:0000313" key="9">
    <source>
        <dbReference type="Proteomes" id="UP000288246"/>
    </source>
</evidence>
<dbReference type="PANTHER" id="PTHR43337">
    <property type="entry name" value="XANTHINE/URACIL PERMEASE C887.17-RELATED"/>
    <property type="match status" value="1"/>
</dbReference>